<protein>
    <recommendedName>
        <fullName evidence="4">Pal1-like protein</fullName>
    </recommendedName>
</protein>
<sequence length="247" mass="27377">MAASLRAASSNASNRTVHVKIFPSARTFAERREVLRVLERFGEVTMFRSLKHHPVSPIQNAFVSIFGSATAAQEIINASPVRYRLIVEPDAQTSPPVPQPPEGTAPPAQKPVEKVFSLSLNISRYTHDQYISHPLTNPLYGPFKPIDLRRSGIAAHLNKGLEPSMWSQGLADWESDNGKRSAWNEEEVYTENNDGEEGEVLERRSTRADPSSSSVPLRLVERDLEIRRQGRPKVMEGLTGLVGDGKG</sequence>
<dbReference type="AlphaFoldDB" id="A0A5M9J9B3"/>
<reference evidence="2 3" key="1">
    <citation type="submission" date="2019-06" db="EMBL/GenBank/DDBJ databases">
        <title>Genome Sequence of the Brown Rot Fungal Pathogen Monilinia fructicola.</title>
        <authorList>
            <person name="De Miccolis Angelini R.M."/>
            <person name="Landi L."/>
            <person name="Abate D."/>
            <person name="Pollastro S."/>
            <person name="Romanazzi G."/>
            <person name="Faretra F."/>
        </authorList>
    </citation>
    <scope>NUCLEOTIDE SEQUENCE [LARGE SCALE GENOMIC DNA]</scope>
    <source>
        <strain evidence="2 3">Mfrc123</strain>
    </source>
</reference>
<organism evidence="2 3">
    <name type="scientific">Monilinia fructicola</name>
    <name type="common">Brown rot fungus</name>
    <name type="synonym">Ciboria fructicola</name>
    <dbReference type="NCBI Taxonomy" id="38448"/>
    <lineage>
        <taxon>Eukaryota</taxon>
        <taxon>Fungi</taxon>
        <taxon>Dikarya</taxon>
        <taxon>Ascomycota</taxon>
        <taxon>Pezizomycotina</taxon>
        <taxon>Leotiomycetes</taxon>
        <taxon>Helotiales</taxon>
        <taxon>Sclerotiniaceae</taxon>
        <taxon>Monilinia</taxon>
    </lineage>
</organism>
<proteinExistence type="predicted"/>
<gene>
    <name evidence="2" type="ORF">EYC84_010887</name>
</gene>
<dbReference type="OrthoDB" id="5367448at2759"/>
<evidence type="ECO:0000256" key="1">
    <source>
        <dbReference type="SAM" id="MobiDB-lite"/>
    </source>
</evidence>
<dbReference type="Proteomes" id="UP000322873">
    <property type="component" value="Unassembled WGS sequence"/>
</dbReference>
<feature type="region of interest" description="Disordered" evidence="1">
    <location>
        <begin position="175"/>
        <end position="216"/>
    </location>
</feature>
<keyword evidence="3" id="KW-1185">Reference proteome</keyword>
<dbReference type="VEuPathDB" id="FungiDB:MFRU_008g00650"/>
<evidence type="ECO:0000313" key="2">
    <source>
        <dbReference type="EMBL" id="KAA8565140.1"/>
    </source>
</evidence>
<name>A0A5M9J9B3_MONFR</name>
<evidence type="ECO:0008006" key="4">
    <source>
        <dbReference type="Google" id="ProtNLM"/>
    </source>
</evidence>
<evidence type="ECO:0000313" key="3">
    <source>
        <dbReference type="Proteomes" id="UP000322873"/>
    </source>
</evidence>
<comment type="caution">
    <text evidence="2">The sequence shown here is derived from an EMBL/GenBank/DDBJ whole genome shotgun (WGS) entry which is preliminary data.</text>
</comment>
<dbReference type="EMBL" id="VICG01000014">
    <property type="protein sequence ID" value="KAA8565140.1"/>
    <property type="molecule type" value="Genomic_DNA"/>
</dbReference>
<accession>A0A5M9J9B3</accession>
<feature type="compositionally biased region" description="Acidic residues" evidence="1">
    <location>
        <begin position="184"/>
        <end position="199"/>
    </location>
</feature>